<keyword evidence="11" id="KW-0472">Membrane</keyword>
<dbReference type="SMART" id="SM00248">
    <property type="entry name" value="ANK"/>
    <property type="match status" value="2"/>
</dbReference>
<keyword evidence="8" id="KW-0677">Repeat</keyword>
<dbReference type="AlphaFoldDB" id="A0A4Y2U344"/>
<dbReference type="GO" id="GO:0005576">
    <property type="term" value="C:extracellular region"/>
    <property type="evidence" value="ECO:0007669"/>
    <property type="project" value="UniProtKB-SubCell"/>
</dbReference>
<proteinExistence type="predicted"/>
<feature type="repeat" description="ANK" evidence="12">
    <location>
        <begin position="6"/>
        <end position="28"/>
    </location>
</feature>
<evidence type="ECO:0000256" key="11">
    <source>
        <dbReference type="ARBA" id="ARBA00023298"/>
    </source>
</evidence>
<dbReference type="InterPro" id="IPR036770">
    <property type="entry name" value="Ankyrin_rpt-contain_sf"/>
</dbReference>
<evidence type="ECO:0000256" key="6">
    <source>
        <dbReference type="ARBA" id="ARBA00022656"/>
    </source>
</evidence>
<keyword evidence="11" id="KW-1053">Target membrane</keyword>
<evidence type="ECO:0000256" key="4">
    <source>
        <dbReference type="ARBA" id="ARBA00022525"/>
    </source>
</evidence>
<dbReference type="PROSITE" id="PS50297">
    <property type="entry name" value="ANK_REP_REGION"/>
    <property type="match status" value="1"/>
</dbReference>
<evidence type="ECO:0000256" key="2">
    <source>
        <dbReference type="ARBA" id="ARBA00004613"/>
    </source>
</evidence>
<dbReference type="GO" id="GO:0090729">
    <property type="term" value="F:toxin activity"/>
    <property type="evidence" value="ECO:0007669"/>
    <property type="project" value="UniProtKB-KW"/>
</dbReference>
<keyword evidence="4" id="KW-0964">Secreted</keyword>
<dbReference type="GO" id="GO:0006887">
    <property type="term" value="P:exocytosis"/>
    <property type="evidence" value="ECO:0007669"/>
    <property type="project" value="UniProtKB-KW"/>
</dbReference>
<comment type="caution">
    <text evidence="13">The sequence shown here is derived from an EMBL/GenBank/DDBJ whole genome shotgun (WGS) entry which is preliminary data.</text>
</comment>
<evidence type="ECO:0000313" key="13">
    <source>
        <dbReference type="EMBL" id="GBO07022.1"/>
    </source>
</evidence>
<dbReference type="Proteomes" id="UP000499080">
    <property type="component" value="Unassembled WGS sequence"/>
</dbReference>
<evidence type="ECO:0000256" key="1">
    <source>
        <dbReference type="ARBA" id="ARBA00004175"/>
    </source>
</evidence>
<dbReference type="SUPFAM" id="SSF48403">
    <property type="entry name" value="Ankyrin repeat"/>
    <property type="match status" value="1"/>
</dbReference>
<evidence type="ECO:0000313" key="14">
    <source>
        <dbReference type="Proteomes" id="UP000499080"/>
    </source>
</evidence>
<keyword evidence="3" id="KW-0268">Exocytosis</keyword>
<dbReference type="Gene3D" id="1.25.40.20">
    <property type="entry name" value="Ankyrin repeat-containing domain"/>
    <property type="match status" value="1"/>
</dbReference>
<dbReference type="InterPro" id="IPR002110">
    <property type="entry name" value="Ankyrin_rpt"/>
</dbReference>
<evidence type="ECO:0000256" key="5">
    <source>
        <dbReference type="ARBA" id="ARBA00022537"/>
    </source>
</evidence>
<dbReference type="Pfam" id="PF00023">
    <property type="entry name" value="Ank"/>
    <property type="match status" value="1"/>
</dbReference>
<gene>
    <name evidence="13" type="ORF">AVEN_27062_1</name>
</gene>
<dbReference type="EMBL" id="BGPR01033174">
    <property type="protein sequence ID" value="GBO07022.1"/>
    <property type="molecule type" value="Genomic_DNA"/>
</dbReference>
<dbReference type="GO" id="GO:0004842">
    <property type="term" value="F:ubiquitin-protein transferase activity"/>
    <property type="evidence" value="ECO:0007669"/>
    <property type="project" value="TreeGrafter"/>
</dbReference>
<name>A0A4Y2U344_ARAVE</name>
<dbReference type="GO" id="GO:0085020">
    <property type="term" value="P:protein K6-linked ubiquitination"/>
    <property type="evidence" value="ECO:0007669"/>
    <property type="project" value="TreeGrafter"/>
</dbReference>
<keyword evidence="9" id="KW-0638">Presynaptic neurotoxin</keyword>
<comment type="subcellular location">
    <subcellularLocation>
        <location evidence="2">Secreted</location>
    </subcellularLocation>
    <subcellularLocation>
        <location evidence="1">Target cell membrane</location>
    </subcellularLocation>
</comment>
<evidence type="ECO:0000256" key="9">
    <source>
        <dbReference type="ARBA" id="ARBA00023028"/>
    </source>
</evidence>
<sequence>MASSNKGNTALHIVALKGHTYIVELLLKYMKENNNLKFDDFINAKTTGHGNAALHVAPDIKTALCLMKYGAIFNIKNKKGETPLDVTKNEGIQKILQLIHELFNVLEASNERFINNISKLKDDEISAVLNARNMNGESLLRSAALYQPSLFGELKTFLQKKKII</sequence>
<dbReference type="GO" id="GO:0044231">
    <property type="term" value="C:host cell presynaptic membrane"/>
    <property type="evidence" value="ECO:0007669"/>
    <property type="project" value="UniProtKB-KW"/>
</dbReference>
<keyword evidence="5" id="KW-1052">Target cell membrane</keyword>
<evidence type="ECO:0000256" key="8">
    <source>
        <dbReference type="ARBA" id="ARBA00022737"/>
    </source>
</evidence>
<dbReference type="PANTHER" id="PTHR24171:SF8">
    <property type="entry name" value="BRCA1-ASSOCIATED RING DOMAIN PROTEIN 1"/>
    <property type="match status" value="1"/>
</dbReference>
<evidence type="ECO:0000256" key="10">
    <source>
        <dbReference type="ARBA" id="ARBA00023043"/>
    </source>
</evidence>
<evidence type="ECO:0000256" key="3">
    <source>
        <dbReference type="ARBA" id="ARBA00022483"/>
    </source>
</evidence>
<protein>
    <submittedName>
        <fullName evidence="13">Uncharacterized protein</fullName>
    </submittedName>
</protein>
<organism evidence="13 14">
    <name type="scientific">Araneus ventricosus</name>
    <name type="common">Orbweaver spider</name>
    <name type="synonym">Epeira ventricosa</name>
    <dbReference type="NCBI Taxonomy" id="182803"/>
    <lineage>
        <taxon>Eukaryota</taxon>
        <taxon>Metazoa</taxon>
        <taxon>Ecdysozoa</taxon>
        <taxon>Arthropoda</taxon>
        <taxon>Chelicerata</taxon>
        <taxon>Arachnida</taxon>
        <taxon>Araneae</taxon>
        <taxon>Araneomorphae</taxon>
        <taxon>Entelegynae</taxon>
        <taxon>Araneoidea</taxon>
        <taxon>Araneidae</taxon>
        <taxon>Araneus</taxon>
    </lineage>
</organism>
<dbReference type="GO" id="GO:0031436">
    <property type="term" value="C:BRCA1-BARD1 complex"/>
    <property type="evidence" value="ECO:0007669"/>
    <property type="project" value="TreeGrafter"/>
</dbReference>
<dbReference type="OrthoDB" id="6435917at2759"/>
<dbReference type="GO" id="GO:0044218">
    <property type="term" value="C:other organism cell membrane"/>
    <property type="evidence" value="ECO:0007669"/>
    <property type="project" value="UniProtKB-KW"/>
</dbReference>
<dbReference type="PANTHER" id="PTHR24171">
    <property type="entry name" value="ANKYRIN REPEAT DOMAIN-CONTAINING PROTEIN 39-RELATED"/>
    <property type="match status" value="1"/>
</dbReference>
<keyword evidence="7" id="KW-0528">Neurotoxin</keyword>
<keyword evidence="10 12" id="KW-0040">ANK repeat</keyword>
<reference evidence="13 14" key="1">
    <citation type="journal article" date="2019" name="Sci. Rep.">
        <title>Orb-weaving spider Araneus ventricosus genome elucidates the spidroin gene catalogue.</title>
        <authorList>
            <person name="Kono N."/>
            <person name="Nakamura H."/>
            <person name="Ohtoshi R."/>
            <person name="Moran D.A.P."/>
            <person name="Shinohara A."/>
            <person name="Yoshida Y."/>
            <person name="Fujiwara M."/>
            <person name="Mori M."/>
            <person name="Tomita M."/>
            <person name="Arakawa K."/>
        </authorList>
    </citation>
    <scope>NUCLEOTIDE SEQUENCE [LARGE SCALE GENOMIC DNA]</scope>
</reference>
<accession>A0A4Y2U344</accession>
<dbReference type="PROSITE" id="PS50088">
    <property type="entry name" value="ANK_REPEAT"/>
    <property type="match status" value="1"/>
</dbReference>
<keyword evidence="6" id="KW-0800">Toxin</keyword>
<dbReference type="GO" id="GO:0070531">
    <property type="term" value="C:BRCA1-A complex"/>
    <property type="evidence" value="ECO:0007669"/>
    <property type="project" value="TreeGrafter"/>
</dbReference>
<keyword evidence="14" id="KW-1185">Reference proteome</keyword>
<evidence type="ECO:0000256" key="7">
    <source>
        <dbReference type="ARBA" id="ARBA00022699"/>
    </source>
</evidence>
<evidence type="ECO:0000256" key="12">
    <source>
        <dbReference type="PROSITE-ProRule" id="PRU00023"/>
    </source>
</evidence>